<dbReference type="EMBL" id="JABCYN010000005">
    <property type="protein sequence ID" value="KAF6015977.1"/>
    <property type="molecule type" value="Genomic_DNA"/>
</dbReference>
<dbReference type="PANTHER" id="PTHR45667">
    <property type="entry name" value="S-ADENOSYLMETHIONINE MITOCHONDRIAL CARRIER PROTEIN"/>
    <property type="match status" value="1"/>
</dbReference>
<dbReference type="PRINTS" id="PR00926">
    <property type="entry name" value="MITOCARRIER"/>
</dbReference>
<keyword evidence="5" id="KW-0677">Repeat</keyword>
<dbReference type="SUPFAM" id="SSF103506">
    <property type="entry name" value="Mitochondrial carrier"/>
    <property type="match status" value="1"/>
</dbReference>
<dbReference type="GO" id="GO:0005743">
    <property type="term" value="C:mitochondrial inner membrane"/>
    <property type="evidence" value="ECO:0007669"/>
    <property type="project" value="UniProtKB-SubCell"/>
</dbReference>
<organism evidence="14 15">
    <name type="scientific">Dekkera bruxellensis</name>
    <name type="common">Brettanomyces custersii</name>
    <dbReference type="NCBI Taxonomy" id="5007"/>
    <lineage>
        <taxon>Eukaryota</taxon>
        <taxon>Fungi</taxon>
        <taxon>Dikarya</taxon>
        <taxon>Ascomycota</taxon>
        <taxon>Saccharomycotina</taxon>
        <taxon>Pichiomycetes</taxon>
        <taxon>Pichiales</taxon>
        <taxon>Pichiaceae</taxon>
        <taxon>Brettanomyces</taxon>
    </lineage>
</organism>
<evidence type="ECO:0000256" key="9">
    <source>
        <dbReference type="ARBA" id="ARBA00023136"/>
    </source>
</evidence>
<comment type="similarity">
    <text evidence="2 12">Belongs to the mitochondrial carrier (TC 2.A.29) family.</text>
</comment>
<protein>
    <recommendedName>
        <fullName evidence="10">Putative mitochondrial carrier protein PET8</fullName>
    </recommendedName>
</protein>
<feature type="repeat" description="Solcar" evidence="11">
    <location>
        <begin position="9"/>
        <end position="82"/>
    </location>
</feature>
<evidence type="ECO:0000256" key="8">
    <source>
        <dbReference type="ARBA" id="ARBA00023128"/>
    </source>
</evidence>
<dbReference type="InterPro" id="IPR023395">
    <property type="entry name" value="MCP_dom_sf"/>
</dbReference>
<dbReference type="InterPro" id="IPR002067">
    <property type="entry name" value="MCP"/>
</dbReference>
<dbReference type="AlphaFoldDB" id="A0A7D9GYC2"/>
<evidence type="ECO:0000256" key="6">
    <source>
        <dbReference type="ARBA" id="ARBA00022792"/>
    </source>
</evidence>
<feature type="repeat" description="Solcar" evidence="11">
    <location>
        <begin position="193"/>
        <end position="276"/>
    </location>
</feature>
<dbReference type="Proteomes" id="UP000478008">
    <property type="component" value="Unassembled WGS sequence"/>
</dbReference>
<gene>
    <name evidence="14" type="primary">PET8</name>
    <name evidence="14" type="ORF">DEBR0S1_31890G</name>
    <name evidence="13" type="ORF">HII12_000540</name>
</gene>
<keyword evidence="4 11" id="KW-0812">Transmembrane</keyword>
<evidence type="ECO:0000313" key="15">
    <source>
        <dbReference type="Proteomes" id="UP000478008"/>
    </source>
</evidence>
<dbReference type="OMA" id="IGPRTMW"/>
<evidence type="ECO:0000256" key="2">
    <source>
        <dbReference type="ARBA" id="ARBA00006375"/>
    </source>
</evidence>
<evidence type="ECO:0000313" key="16">
    <source>
        <dbReference type="Proteomes" id="UP000568158"/>
    </source>
</evidence>
<keyword evidence="6" id="KW-0999">Mitochondrion inner membrane</keyword>
<dbReference type="Pfam" id="PF00153">
    <property type="entry name" value="Mito_carr"/>
    <property type="match status" value="3"/>
</dbReference>
<evidence type="ECO:0000256" key="5">
    <source>
        <dbReference type="ARBA" id="ARBA00022737"/>
    </source>
</evidence>
<feature type="repeat" description="Solcar" evidence="11">
    <location>
        <begin position="97"/>
        <end position="183"/>
    </location>
</feature>
<evidence type="ECO:0000256" key="3">
    <source>
        <dbReference type="ARBA" id="ARBA00022448"/>
    </source>
</evidence>
<proteinExistence type="inferred from homology"/>
<dbReference type="GO" id="GO:0055085">
    <property type="term" value="P:transmembrane transport"/>
    <property type="evidence" value="ECO:0007669"/>
    <property type="project" value="InterPro"/>
</dbReference>
<dbReference type="Proteomes" id="UP000568158">
    <property type="component" value="Unassembled WGS sequence"/>
</dbReference>
<keyword evidence="8" id="KW-0496">Mitochondrion</keyword>
<comment type="subcellular location">
    <subcellularLocation>
        <location evidence="1">Mitochondrion inner membrane</location>
        <topology evidence="1">Multi-pass membrane protein</topology>
    </subcellularLocation>
</comment>
<name>A0A7D9GYC2_DEKBR</name>
<keyword evidence="9 11" id="KW-0472">Membrane</keyword>
<dbReference type="InterPro" id="IPR018108">
    <property type="entry name" value="MCP_transmembrane"/>
</dbReference>
<evidence type="ECO:0000256" key="7">
    <source>
        <dbReference type="ARBA" id="ARBA00022989"/>
    </source>
</evidence>
<keyword evidence="15" id="KW-1185">Reference proteome</keyword>
<dbReference type="Gene3D" id="1.50.40.10">
    <property type="entry name" value="Mitochondrial carrier domain"/>
    <property type="match status" value="1"/>
</dbReference>
<accession>A0A7D9GYC2</accession>
<dbReference type="PROSITE" id="PS51257">
    <property type="entry name" value="PROKAR_LIPOPROTEIN"/>
    <property type="match status" value="1"/>
</dbReference>
<evidence type="ECO:0000256" key="11">
    <source>
        <dbReference type="PROSITE-ProRule" id="PRU00282"/>
    </source>
</evidence>
<reference evidence="14 15" key="1">
    <citation type="submission" date="2019-07" db="EMBL/GenBank/DDBJ databases">
        <authorList>
            <person name="Friedrich A."/>
            <person name="Schacherer J."/>
        </authorList>
    </citation>
    <scope>NUCLEOTIDE SEQUENCE [LARGE SCALE GENOMIC DNA]</scope>
</reference>
<keyword evidence="7" id="KW-1133">Transmembrane helix</keyword>
<keyword evidence="3 12" id="KW-0813">Transport</keyword>
<evidence type="ECO:0000313" key="14">
    <source>
        <dbReference type="EMBL" id="VUG17043.1"/>
    </source>
</evidence>
<dbReference type="PROSITE" id="PS50920">
    <property type="entry name" value="SOLCAR"/>
    <property type="match status" value="3"/>
</dbReference>
<evidence type="ECO:0000256" key="4">
    <source>
        <dbReference type="ARBA" id="ARBA00022692"/>
    </source>
</evidence>
<reference evidence="13 16" key="2">
    <citation type="journal article" date="2020" name="Appl. Microbiol. Biotechnol.">
        <title>Targeted gene deletion in Brettanomyces bruxellensis with an expression-free CRISPR-Cas9 system.</title>
        <authorList>
            <person name="Varela C."/>
            <person name="Bartel C."/>
            <person name="Onetto C."/>
            <person name="Borneman A."/>
        </authorList>
    </citation>
    <scope>NUCLEOTIDE SEQUENCE [LARGE SCALE GENOMIC DNA]</scope>
    <source>
        <strain evidence="13 16">AWRI1613</strain>
    </source>
</reference>
<evidence type="ECO:0000256" key="10">
    <source>
        <dbReference type="ARBA" id="ARBA00073559"/>
    </source>
</evidence>
<sequence>MSTNSKASNYFFVSLVSGGCAGTATDLTFFPIDTLKTRLQASGGFFNNGGFRGLYKGLGSALVGSAPSASLFFITYDTMKRYLYRVLPSHFSKESTALTVAHMISSSMGEIAACTVRVPVEVIKQRTQSMQFKTSWESFKFIAGNKSGEGILKGLYRGYGTTIMREIPFTTIEFPLYEALKAEWAEKTNVKHLSPGKDAVCGSIAGGIAAAITTPLDVLKTRLMLEKQRVPIFKMISRMVQNEGYSIFLSGIVPRTMWISAGGAVFLGAYETVSASLRTLYELD</sequence>
<evidence type="ECO:0000313" key="13">
    <source>
        <dbReference type="EMBL" id="KAF6015977.1"/>
    </source>
</evidence>
<evidence type="ECO:0000256" key="1">
    <source>
        <dbReference type="ARBA" id="ARBA00004448"/>
    </source>
</evidence>
<dbReference type="FunFam" id="1.50.40.10:FF:000018">
    <property type="entry name" value="S-adenosylmethionine mitochondrial carrier protein-like"/>
    <property type="match status" value="1"/>
</dbReference>
<evidence type="ECO:0000256" key="12">
    <source>
        <dbReference type="RuleBase" id="RU000488"/>
    </source>
</evidence>
<dbReference type="EMBL" id="CABFWN010000001">
    <property type="protein sequence ID" value="VUG17043.1"/>
    <property type="molecule type" value="Genomic_DNA"/>
</dbReference>